<dbReference type="FunCoup" id="A0A6J2VEW2">
    <property type="interactions" value="1267"/>
</dbReference>
<dbReference type="OrthoDB" id="6495021at2759"/>
<evidence type="ECO:0000313" key="2">
    <source>
        <dbReference type="RefSeq" id="XP_030630699.1"/>
    </source>
</evidence>
<dbReference type="Proteomes" id="UP000504632">
    <property type="component" value="Chromosome 5"/>
</dbReference>
<evidence type="ECO:0000313" key="1">
    <source>
        <dbReference type="Proteomes" id="UP000504632"/>
    </source>
</evidence>
<dbReference type="RefSeq" id="XP_030630699.1">
    <property type="nucleotide sequence ID" value="XM_030774839.1"/>
</dbReference>
<gene>
    <name evidence="2" type="primary">faap100</name>
</gene>
<name>A0A6J2VEW2_CHACN</name>
<protein>
    <submittedName>
        <fullName evidence="2">Fanconi anemia core complex-associated protein 100</fullName>
    </submittedName>
</protein>
<dbReference type="GO" id="GO:0043240">
    <property type="term" value="C:Fanconi anaemia nuclear complex"/>
    <property type="evidence" value="ECO:0007669"/>
    <property type="project" value="InterPro"/>
</dbReference>
<dbReference type="PANTHER" id="PTHR14890">
    <property type="entry name" value="FANCONI ANEMIA CORE COMPLEX-ASSOCIATED PROTEIN 100"/>
    <property type="match status" value="1"/>
</dbReference>
<organism evidence="1 2">
    <name type="scientific">Chanos chanos</name>
    <name type="common">Milkfish</name>
    <name type="synonym">Mugil chanos</name>
    <dbReference type="NCBI Taxonomy" id="29144"/>
    <lineage>
        <taxon>Eukaryota</taxon>
        <taxon>Metazoa</taxon>
        <taxon>Chordata</taxon>
        <taxon>Craniata</taxon>
        <taxon>Vertebrata</taxon>
        <taxon>Euteleostomi</taxon>
        <taxon>Actinopterygii</taxon>
        <taxon>Neopterygii</taxon>
        <taxon>Teleostei</taxon>
        <taxon>Ostariophysi</taxon>
        <taxon>Gonorynchiformes</taxon>
        <taxon>Chanidae</taxon>
        <taxon>Chanos</taxon>
    </lineage>
</organism>
<keyword evidence="1" id="KW-1185">Reference proteome</keyword>
<dbReference type="InterPro" id="IPR029251">
    <property type="entry name" value="Faap100"/>
</dbReference>
<dbReference type="GO" id="GO:0005654">
    <property type="term" value="C:nucleoplasm"/>
    <property type="evidence" value="ECO:0007669"/>
    <property type="project" value="TreeGrafter"/>
</dbReference>
<dbReference type="AlphaFoldDB" id="A0A6J2VEW2"/>
<accession>A0A6J2VEW2</accession>
<dbReference type="PANTHER" id="PTHR14890:SF1">
    <property type="entry name" value="FANCONI ANEMIA CORE COMPLEX-ASSOCIATED PROTEIN 100"/>
    <property type="match status" value="1"/>
</dbReference>
<dbReference type="GO" id="GO:0036297">
    <property type="term" value="P:interstrand cross-link repair"/>
    <property type="evidence" value="ECO:0007669"/>
    <property type="project" value="InterPro"/>
</dbReference>
<reference evidence="2" key="1">
    <citation type="submission" date="2025-08" db="UniProtKB">
        <authorList>
            <consortium name="RefSeq"/>
        </authorList>
    </citation>
    <scope>IDENTIFICATION</scope>
</reference>
<sequence length="833" mass="90182">MEAFRCSVETLTEFANSNTTSAKISSTKTEVLLTSGSESLLVFSTKERRVTAILKFESPVTALAARGDDKHRLFALCRNDGVYCNTLPTETSSPSLLIDHAPLPTLSAVSSKSIVVKDENICSFLLVEDVLITVSLRDSVWNFSLYKEQGFSTVVEVFQKIGEFHIPAMASKSLMDCVEEESPPPVLSCVCPSKKSSFITDGPQEQFFLEPQLFTLLFGLESSILHSPVVLCGLPDGRLCYFPLCLSWSAEPIGEAKPPVKVLHSLEQPVVFIGTSVTGEKGPQCLVAIGQMGRLLVVGGKENREAGSSFVELSVQGPVVCACVDDSHLYYSTLSDLLVLRLSAAVTTETQLQGSKSDQLTLGNHSPVGLRISGTVAAVNTAESGKLLILTLRGRLQWVKVPQCFYKRNVSTPPSSQAAQRTKDLLAGIGNVWERAITLRQKLLSKNEALGRLNQVINICALLSTNQSNEKVQQQPIRCHTTTHWNTSTEGDSLILTCTIENNSPFTLEGGLILFVQICGTPCASSTNNTSSTLTHSLPLQKLDSGQSFQVALPLRTGCNLSIPLSIQFSLVWPTLALLGLDTGLLSVSDISVCRFESDTACVSLDLTSVTVDWLDVLRIGESLRHRNISPQNLPVDAFLCSRGTLILDEGRTSETRPFEATVHVSSELLRSRLGRGGPGDLALCVCLLDWLLSATPGADRIRPLQSPVVHGHLPSGPSVRLLAKEMVLTDVCNEGPLSVLELQVESDSVVAVCGLHHAILCRLQALLKEMAIKCQVSRQLGGPSLRAAVQQAESLYTQMQESQGPEALGSELKTDALFHLHQRFSQNSLAIL</sequence>
<proteinExistence type="predicted"/>
<dbReference type="Pfam" id="PF15146">
    <property type="entry name" value="FANCAA"/>
    <property type="match status" value="1"/>
</dbReference>
<dbReference type="CTD" id="80233"/>
<dbReference type="InParanoid" id="A0A6J2VEW2"/>
<dbReference type="GeneID" id="115812360"/>